<proteinExistence type="inferred from homology"/>
<dbReference type="InterPro" id="IPR045857">
    <property type="entry name" value="O16G_dom_2"/>
</dbReference>
<feature type="domain" description="Glycosyl hydrolase family 13 catalytic" evidence="3">
    <location>
        <begin position="1"/>
        <end position="298"/>
    </location>
</feature>
<dbReference type="PANTHER" id="PTHR10357">
    <property type="entry name" value="ALPHA-AMYLASE FAMILY MEMBER"/>
    <property type="match status" value="1"/>
</dbReference>
<sequence length="385" mass="44228">MDSSNFDPPAASHLPSPMRDYGYDVSDYRAVDPIFGTLEDFDAVIAEAHRLHLKIIVDLVISHTSEEHAWFRESRSSRDNPRADWYWDARREQYYLHNFLAEQPDLNFHCGPVQDVLLDTTRFWLERGVDGFRLDTVNLYFHSPGLENNPALAPADRDFSAAPSVNPYNYQDHVFDKNRPENLAFLRRFRSLLDEVGAARVREIVERFEGAVPDGWCCWALSNHDTTRAASRWAALAEADPVAHLKVVAALLMSVRGSLCIYQGEELGLTEADLAFEDLRDPYGIRFWPEFKGRDGCRTPMVWEAEAPHGGFSDANPWLPVPVEHRKLAVDVQQGHAGSMLEHYRRMLRFRASQQALREDDSLLEAGRRGTLRQEPRRRVYHVRV</sequence>
<name>A0A9P1HAU3_9PEZI</name>
<dbReference type="GO" id="GO:0000023">
    <property type="term" value="P:maltose metabolic process"/>
    <property type="evidence" value="ECO:0007669"/>
    <property type="project" value="UniProtKB-KW"/>
</dbReference>
<evidence type="ECO:0000256" key="2">
    <source>
        <dbReference type="ARBA" id="ARBA00026248"/>
    </source>
</evidence>
<evidence type="ECO:0000313" key="5">
    <source>
        <dbReference type="Proteomes" id="UP000838763"/>
    </source>
</evidence>
<dbReference type="SUPFAM" id="SSF51445">
    <property type="entry name" value="(Trans)glycosidases"/>
    <property type="match status" value="1"/>
</dbReference>
<dbReference type="EMBL" id="CALLCH030000021">
    <property type="protein sequence ID" value="CAI4220099.1"/>
    <property type="molecule type" value="Genomic_DNA"/>
</dbReference>
<dbReference type="PANTHER" id="PTHR10357:SF179">
    <property type="entry name" value="NEUTRAL AND BASIC AMINO ACID TRANSPORT PROTEIN RBAT"/>
    <property type="match status" value="1"/>
</dbReference>
<accession>A0A9P1HAU3</accession>
<evidence type="ECO:0000256" key="1">
    <source>
        <dbReference type="ARBA" id="ARBA00008061"/>
    </source>
</evidence>
<dbReference type="Proteomes" id="UP000838763">
    <property type="component" value="Unassembled WGS sequence"/>
</dbReference>
<keyword evidence="5" id="KW-1185">Reference proteome</keyword>
<protein>
    <recommendedName>
        <fullName evidence="3">Glycosyl hydrolase family 13 catalytic domain-containing protein</fullName>
    </recommendedName>
</protein>
<dbReference type="AlphaFoldDB" id="A0A9P1HAU3"/>
<reference evidence="4" key="1">
    <citation type="submission" date="2022-11" db="EMBL/GenBank/DDBJ databases">
        <authorList>
            <person name="Scott C."/>
            <person name="Bruce N."/>
        </authorList>
    </citation>
    <scope>NUCLEOTIDE SEQUENCE</scope>
</reference>
<dbReference type="Pfam" id="PF00128">
    <property type="entry name" value="Alpha-amylase"/>
    <property type="match status" value="2"/>
</dbReference>
<evidence type="ECO:0000259" key="3">
    <source>
        <dbReference type="SMART" id="SM00642"/>
    </source>
</evidence>
<dbReference type="Gene3D" id="3.20.20.80">
    <property type="entry name" value="Glycosidases"/>
    <property type="match status" value="3"/>
</dbReference>
<evidence type="ECO:0000313" key="4">
    <source>
        <dbReference type="EMBL" id="CAI4220099.1"/>
    </source>
</evidence>
<organism evidence="4 5">
    <name type="scientific">Parascedosporium putredinis</name>
    <dbReference type="NCBI Taxonomy" id="1442378"/>
    <lineage>
        <taxon>Eukaryota</taxon>
        <taxon>Fungi</taxon>
        <taxon>Dikarya</taxon>
        <taxon>Ascomycota</taxon>
        <taxon>Pezizomycotina</taxon>
        <taxon>Sordariomycetes</taxon>
        <taxon>Hypocreomycetidae</taxon>
        <taxon>Microascales</taxon>
        <taxon>Microascaceae</taxon>
        <taxon>Parascedosporium</taxon>
    </lineage>
</organism>
<dbReference type="GO" id="GO:0090599">
    <property type="term" value="F:alpha-glucosidase activity"/>
    <property type="evidence" value="ECO:0007669"/>
    <property type="project" value="UniProtKB-ARBA"/>
</dbReference>
<comment type="caution">
    <text evidence="4">The sequence shown here is derived from an EMBL/GenBank/DDBJ whole genome shotgun (WGS) entry which is preliminary data.</text>
</comment>
<dbReference type="Gene3D" id="3.90.400.10">
    <property type="entry name" value="Oligo-1,6-glucosidase, Domain 2"/>
    <property type="match status" value="2"/>
</dbReference>
<dbReference type="SMART" id="SM00642">
    <property type="entry name" value="Aamy"/>
    <property type="match status" value="1"/>
</dbReference>
<dbReference type="GO" id="GO:0004556">
    <property type="term" value="F:alpha-amylase activity"/>
    <property type="evidence" value="ECO:0007669"/>
    <property type="project" value="TreeGrafter"/>
</dbReference>
<dbReference type="OrthoDB" id="1740265at2759"/>
<keyword evidence="2" id="KW-0462">Maltose metabolism</keyword>
<dbReference type="GO" id="GO:0009313">
    <property type="term" value="P:oligosaccharide catabolic process"/>
    <property type="evidence" value="ECO:0007669"/>
    <property type="project" value="TreeGrafter"/>
</dbReference>
<comment type="similarity">
    <text evidence="1">Belongs to the glycosyl hydrolase 13 family.</text>
</comment>
<gene>
    <name evidence="4" type="ORF">PPNO1_LOCUS9639</name>
</gene>
<dbReference type="InterPro" id="IPR017853">
    <property type="entry name" value="GH"/>
</dbReference>
<dbReference type="InterPro" id="IPR006047">
    <property type="entry name" value="GH13_cat_dom"/>
</dbReference>